<dbReference type="GO" id="GO:0009507">
    <property type="term" value="C:chloroplast"/>
    <property type="evidence" value="ECO:0007669"/>
    <property type="project" value="TreeGrafter"/>
</dbReference>
<keyword evidence="2" id="KW-1185">Reference proteome</keyword>
<evidence type="ECO:0000313" key="1">
    <source>
        <dbReference type="EMBL" id="KAK7385442.1"/>
    </source>
</evidence>
<gene>
    <name evidence="1" type="ORF">VNO78_31162</name>
</gene>
<comment type="caution">
    <text evidence="1">The sequence shown here is derived from an EMBL/GenBank/DDBJ whole genome shotgun (WGS) entry which is preliminary data.</text>
</comment>
<proteinExistence type="predicted"/>
<dbReference type="PANTHER" id="PTHR37758:SF1">
    <property type="entry name" value="OS03G0334300 PROTEIN"/>
    <property type="match status" value="1"/>
</dbReference>
<dbReference type="Proteomes" id="UP001386955">
    <property type="component" value="Unassembled WGS sequence"/>
</dbReference>
<dbReference type="PANTHER" id="PTHR37758">
    <property type="entry name" value="OS03G0334300 PROTEIN"/>
    <property type="match status" value="1"/>
</dbReference>
<reference evidence="1 2" key="1">
    <citation type="submission" date="2024-01" db="EMBL/GenBank/DDBJ databases">
        <title>The genomes of 5 underutilized Papilionoideae crops provide insights into root nodulation and disease resistanc.</title>
        <authorList>
            <person name="Jiang F."/>
        </authorList>
    </citation>
    <scope>NUCLEOTIDE SEQUENCE [LARGE SCALE GENOMIC DNA]</scope>
    <source>
        <strain evidence="1">DUOXIRENSHENG_FW03</strain>
        <tissue evidence="1">Leaves</tissue>
    </source>
</reference>
<sequence length="167" mass="18484">MKLHVAADSHKLSTSLSMSNVNNPFIPCQALLSPNNVTVSLVKVRGLSFKVSNSWPSHASSCVVQQQNNSNGFVVGCANWGLEREVEAEMKPQEDEEKGSSGMARFRHKCGERKGVVELLECLEREAIMGEDVGKAPTDYNRRAQIFDTSSQVFQALKELNNDLFPQ</sequence>
<organism evidence="1 2">
    <name type="scientific">Psophocarpus tetragonolobus</name>
    <name type="common">Winged bean</name>
    <name type="synonym">Dolichos tetragonolobus</name>
    <dbReference type="NCBI Taxonomy" id="3891"/>
    <lineage>
        <taxon>Eukaryota</taxon>
        <taxon>Viridiplantae</taxon>
        <taxon>Streptophyta</taxon>
        <taxon>Embryophyta</taxon>
        <taxon>Tracheophyta</taxon>
        <taxon>Spermatophyta</taxon>
        <taxon>Magnoliopsida</taxon>
        <taxon>eudicotyledons</taxon>
        <taxon>Gunneridae</taxon>
        <taxon>Pentapetalae</taxon>
        <taxon>rosids</taxon>
        <taxon>fabids</taxon>
        <taxon>Fabales</taxon>
        <taxon>Fabaceae</taxon>
        <taxon>Papilionoideae</taxon>
        <taxon>50 kb inversion clade</taxon>
        <taxon>NPAAA clade</taxon>
        <taxon>indigoferoid/millettioid clade</taxon>
        <taxon>Phaseoleae</taxon>
        <taxon>Psophocarpus</taxon>
    </lineage>
</organism>
<evidence type="ECO:0000313" key="2">
    <source>
        <dbReference type="Proteomes" id="UP001386955"/>
    </source>
</evidence>
<dbReference type="AlphaFoldDB" id="A0AAN9RY47"/>
<dbReference type="EMBL" id="JAYMYS010000008">
    <property type="protein sequence ID" value="KAK7385442.1"/>
    <property type="molecule type" value="Genomic_DNA"/>
</dbReference>
<name>A0AAN9RY47_PSOTE</name>
<accession>A0AAN9RY47</accession>
<protein>
    <submittedName>
        <fullName evidence="1">Uncharacterized protein</fullName>
    </submittedName>
</protein>